<feature type="non-terminal residue" evidence="1">
    <location>
        <position position="159"/>
    </location>
</feature>
<protein>
    <submittedName>
        <fullName evidence="1">Uncharacterized protein</fullName>
    </submittedName>
</protein>
<evidence type="ECO:0000313" key="1">
    <source>
        <dbReference type="EMBL" id="CAG5135612.1"/>
    </source>
</evidence>
<gene>
    <name evidence="1" type="ORF">CUNI_LOCUS21170</name>
</gene>
<name>A0A8S4A5P6_9EUPU</name>
<sequence>LAPSIVECSEKENSECDDELMSTTNTDAIRNFKELTKNCPVFTTTQMTTLTVKKCAEQFTSCITSEFQRNSDQNDEESVCNALPMVIECLEKTLSLCQRTEHQQVEKMSAELEKIRKQFANSKCAPSPTEDRSKYDSAAFLVTSLMQTCIALILAILLH</sequence>
<keyword evidence="2" id="KW-1185">Reference proteome</keyword>
<proteinExistence type="predicted"/>
<dbReference type="AlphaFoldDB" id="A0A8S4A5P6"/>
<dbReference type="Proteomes" id="UP000678393">
    <property type="component" value="Unassembled WGS sequence"/>
</dbReference>
<dbReference type="EMBL" id="CAJHNH020008437">
    <property type="protein sequence ID" value="CAG5135612.1"/>
    <property type="molecule type" value="Genomic_DNA"/>
</dbReference>
<reference evidence="1" key="1">
    <citation type="submission" date="2021-04" db="EMBL/GenBank/DDBJ databases">
        <authorList>
            <consortium name="Molecular Ecology Group"/>
        </authorList>
    </citation>
    <scope>NUCLEOTIDE SEQUENCE</scope>
</reference>
<accession>A0A8S4A5P6</accession>
<organism evidence="1 2">
    <name type="scientific">Candidula unifasciata</name>
    <dbReference type="NCBI Taxonomy" id="100452"/>
    <lineage>
        <taxon>Eukaryota</taxon>
        <taxon>Metazoa</taxon>
        <taxon>Spiralia</taxon>
        <taxon>Lophotrochozoa</taxon>
        <taxon>Mollusca</taxon>
        <taxon>Gastropoda</taxon>
        <taxon>Heterobranchia</taxon>
        <taxon>Euthyneura</taxon>
        <taxon>Panpulmonata</taxon>
        <taxon>Eupulmonata</taxon>
        <taxon>Stylommatophora</taxon>
        <taxon>Helicina</taxon>
        <taxon>Helicoidea</taxon>
        <taxon>Geomitridae</taxon>
        <taxon>Candidula</taxon>
    </lineage>
</organism>
<comment type="caution">
    <text evidence="1">The sequence shown here is derived from an EMBL/GenBank/DDBJ whole genome shotgun (WGS) entry which is preliminary data.</text>
</comment>
<evidence type="ECO:0000313" key="2">
    <source>
        <dbReference type="Proteomes" id="UP000678393"/>
    </source>
</evidence>